<feature type="region of interest" description="Disordered" evidence="1">
    <location>
        <begin position="273"/>
        <end position="328"/>
    </location>
</feature>
<dbReference type="AlphaFoldDB" id="A0A0G4FDR2"/>
<evidence type="ECO:0000313" key="3">
    <source>
        <dbReference type="EMBL" id="CEM11024.1"/>
    </source>
</evidence>
<sequence>YDALSCNHPQILSCYRKSPSEMVHSFEALLATVVAFAPDWGRLDRELQLKCLRHVHYKVPVAGLLAIRRAAVEALNEVLNDEWTDSCKESWEHVLEKVCQSFLSSHAILTTRLQSLTKHWRTLVAQLSADVVVAKLEANMNTEVSTAQAASSAASPSQKALLDVEEDSSKPKSSPKANFSPSGSKAAAKAAADAEQDSEARLQQSARISKLAQDLTELVDSVVQRLADPRKLQRRAVQLGISLVHSFQRYGQVPDMAKHASLDSSLGGGIFRGGSFEKKRSSDSLPDDKTGMNPPMSGESFPKSVPENDAQMDEEEGEEERLKEERKKRRALGTFQFQRVRQSFASLFKMNTKQDTEFAKEGQAGFTNLGTFGEAAADDSPKRDTQKTSEPVSDRALQDVSVFGVVLLRDEMWESHPDIVAKLCKEAPQLLFPFFDGHMWCSEKVQKGRRQVIFWIRELWGDPRHQASGRTVLDTPLGALVRLRDPQVSNHEVIKFIVGKKWELYGKRKFVRLQCLYLFQLLCFTLGYNLLDRLSTPAFGFRAVSWVIGLGYGIWHVQISIGWSACAQIHSRTVSGWIPLQMVSFFNWSRVVASAAGLELGGQSFDVTVPGDTFQISTALERGAASAGLLLWLLSMEVLLTLDSIAGVKAAVALFVGEIIHILFFVLLVVLAFASAVQVSSLIDPLIEFESYDRTVMTLWVGVLKIWFPDWEGRHLVLLWHFSFILVSLIAVVTLMKLLIAHLSIKYGVLVDDMKGLALNSRAAQVKPLLSHVSFLFGKVLEMTSSLSNSGTEGGVIRVAETWQSATSLLRLLSMREQVRCKTYPNDDDPDDEIGNPAGNEFCCCCVDGAHSLSSSYVSKDICMAKGVCAYGRYC</sequence>
<dbReference type="InterPro" id="IPR009050">
    <property type="entry name" value="Globin-like_sf"/>
</dbReference>
<feature type="region of interest" description="Disordered" evidence="1">
    <location>
        <begin position="371"/>
        <end position="393"/>
    </location>
</feature>
<dbReference type="InterPro" id="IPR012292">
    <property type="entry name" value="Globin/Proto"/>
</dbReference>
<dbReference type="GO" id="GO:0019825">
    <property type="term" value="F:oxygen binding"/>
    <property type="evidence" value="ECO:0007669"/>
    <property type="project" value="InterPro"/>
</dbReference>
<keyword evidence="2" id="KW-1133">Transmembrane helix</keyword>
<keyword evidence="2" id="KW-0472">Membrane</keyword>
<protein>
    <recommendedName>
        <fullName evidence="4">Globin family profile domain-containing protein</fullName>
    </recommendedName>
</protein>
<proteinExistence type="predicted"/>
<feature type="compositionally biased region" description="Basic and acidic residues" evidence="1">
    <location>
        <begin position="275"/>
        <end position="290"/>
    </location>
</feature>
<feature type="compositionally biased region" description="Basic and acidic residues" evidence="1">
    <location>
        <begin position="379"/>
        <end position="393"/>
    </location>
</feature>
<organism evidence="3">
    <name type="scientific">Chromera velia CCMP2878</name>
    <dbReference type="NCBI Taxonomy" id="1169474"/>
    <lineage>
        <taxon>Eukaryota</taxon>
        <taxon>Sar</taxon>
        <taxon>Alveolata</taxon>
        <taxon>Colpodellida</taxon>
        <taxon>Chromeraceae</taxon>
        <taxon>Chromera</taxon>
    </lineage>
</organism>
<dbReference type="VEuPathDB" id="CryptoDB:Cvel_16392"/>
<reference evidence="3" key="1">
    <citation type="submission" date="2014-11" db="EMBL/GenBank/DDBJ databases">
        <authorList>
            <person name="Otto D Thomas"/>
            <person name="Naeem Raeece"/>
        </authorList>
    </citation>
    <scope>NUCLEOTIDE SEQUENCE</scope>
</reference>
<name>A0A0G4FDR2_9ALVE</name>
<feature type="transmembrane region" description="Helical" evidence="2">
    <location>
        <begin position="629"/>
        <end position="653"/>
    </location>
</feature>
<feature type="non-terminal residue" evidence="3">
    <location>
        <position position="1"/>
    </location>
</feature>
<keyword evidence="2" id="KW-0812">Transmembrane</keyword>
<feature type="compositionally biased region" description="Acidic residues" evidence="1">
    <location>
        <begin position="310"/>
        <end position="319"/>
    </location>
</feature>
<feature type="region of interest" description="Disordered" evidence="1">
    <location>
        <begin position="146"/>
        <end position="201"/>
    </location>
</feature>
<gene>
    <name evidence="3" type="ORF">Cvel_16392</name>
</gene>
<accession>A0A0G4FDR2</accession>
<dbReference type="GO" id="GO:0020037">
    <property type="term" value="F:heme binding"/>
    <property type="evidence" value="ECO:0007669"/>
    <property type="project" value="InterPro"/>
</dbReference>
<dbReference type="EMBL" id="CDMZ01000288">
    <property type="protein sequence ID" value="CEM11024.1"/>
    <property type="molecule type" value="Genomic_DNA"/>
</dbReference>
<evidence type="ECO:0000256" key="2">
    <source>
        <dbReference type="SAM" id="Phobius"/>
    </source>
</evidence>
<feature type="compositionally biased region" description="Low complexity" evidence="1">
    <location>
        <begin position="146"/>
        <end position="157"/>
    </location>
</feature>
<evidence type="ECO:0008006" key="4">
    <source>
        <dbReference type="Google" id="ProtNLM"/>
    </source>
</evidence>
<feature type="transmembrane region" description="Helical" evidence="2">
    <location>
        <begin position="659"/>
        <end position="679"/>
    </location>
</feature>
<feature type="compositionally biased region" description="Low complexity" evidence="1">
    <location>
        <begin position="171"/>
        <end position="193"/>
    </location>
</feature>
<dbReference type="SUPFAM" id="SSF46458">
    <property type="entry name" value="Globin-like"/>
    <property type="match status" value="1"/>
</dbReference>
<dbReference type="Gene3D" id="1.10.490.10">
    <property type="entry name" value="Globins"/>
    <property type="match status" value="1"/>
</dbReference>
<evidence type="ECO:0000256" key="1">
    <source>
        <dbReference type="SAM" id="MobiDB-lite"/>
    </source>
</evidence>
<feature type="transmembrane region" description="Helical" evidence="2">
    <location>
        <begin position="720"/>
        <end position="740"/>
    </location>
</feature>